<dbReference type="PANTHER" id="PTHR47947:SF13">
    <property type="entry name" value="CYTOCHROME P450, FAMILY 81, SUBFAMILY K, POLYPEPTIDE 1-RELATED"/>
    <property type="match status" value="1"/>
</dbReference>
<comment type="similarity">
    <text evidence="8">Belongs to the cytochrome P450 family.</text>
</comment>
<dbReference type="Gramene" id="CDP14451">
    <property type="protein sequence ID" value="CDP14451"/>
    <property type="gene ID" value="GSCOC_T00040931001"/>
</dbReference>
<evidence type="ECO:0000313" key="10">
    <source>
        <dbReference type="Proteomes" id="UP000295252"/>
    </source>
</evidence>
<evidence type="ECO:0000256" key="7">
    <source>
        <dbReference type="PIRSR" id="PIRSR602401-1"/>
    </source>
</evidence>
<evidence type="ECO:0000313" key="9">
    <source>
        <dbReference type="EMBL" id="CDP14451.1"/>
    </source>
</evidence>
<dbReference type="InterPro" id="IPR050651">
    <property type="entry name" value="Plant_Cytochrome_P450_Monoox"/>
</dbReference>
<dbReference type="CDD" id="cd20653">
    <property type="entry name" value="CYP81"/>
    <property type="match status" value="1"/>
</dbReference>
<evidence type="ECO:0000256" key="8">
    <source>
        <dbReference type="RuleBase" id="RU000461"/>
    </source>
</evidence>
<dbReference type="AlphaFoldDB" id="A0A068V1B3"/>
<dbReference type="InParanoid" id="A0A068V1B3"/>
<dbReference type="PRINTS" id="PR00385">
    <property type="entry name" value="P450"/>
</dbReference>
<dbReference type="InterPro" id="IPR002401">
    <property type="entry name" value="Cyt_P450_E_grp-I"/>
</dbReference>
<evidence type="ECO:0000256" key="1">
    <source>
        <dbReference type="ARBA" id="ARBA00001971"/>
    </source>
</evidence>
<sequence length="498" mass="56820">MELLYTILGLFIFLIAVKYQYLRKKNRKLRPPSPPALPILGHLHLVKTAPHLALQKLSIKYGPLISLHFGIRPFLVVSSPSLAEECLTKTNDIIFANRPESVSSKYLGYNSTILILSPYGDHWRNLRRVTTIHMFSSIQLQRLSSIWTEEIHFIIKKLFSNNSDEKTWKVKDMSSLFRDLLFNVITKIVAGKRWPSDQPGDIFSPRPITNLCDYIPILRWIGYGGLEKGVISLHQKRDEFLQGLIDQTRKEEAEDGSCPTVRRKTIIQELLSLQEAEPEYYTDEIVKGIIQIMLSGGTHTTSQTMEWALSSLLNHPNVLQKARDELEKMQPGHLLNDSDISKLPYLRCIINETLRLFPAAPTLVPHFSSEDCTIGGYEVPKGTTLLVNVWAIHRDPNLWEEPNKFKPERFEGMDERGWNEGFKFLPFGKGRRICPGAAMAIRLVGLTLGTLIQFFDWERVGPEMVDLEENQGSTLGKAKPLEACYKPRPSMIKTISQL</sequence>
<dbReference type="InterPro" id="IPR001128">
    <property type="entry name" value="Cyt_P450"/>
</dbReference>
<dbReference type="InterPro" id="IPR017972">
    <property type="entry name" value="Cyt_P450_CS"/>
</dbReference>
<dbReference type="GO" id="GO:0005506">
    <property type="term" value="F:iron ion binding"/>
    <property type="evidence" value="ECO:0007669"/>
    <property type="project" value="InterPro"/>
</dbReference>
<dbReference type="InterPro" id="IPR036396">
    <property type="entry name" value="Cyt_P450_sf"/>
</dbReference>
<comment type="cofactor">
    <cofactor evidence="1 7">
        <name>heme</name>
        <dbReference type="ChEBI" id="CHEBI:30413"/>
    </cofactor>
</comment>
<keyword evidence="2 7" id="KW-0349">Heme</keyword>
<keyword evidence="5 7" id="KW-0408">Iron</keyword>
<dbReference type="PROSITE" id="PS00086">
    <property type="entry name" value="CYTOCHROME_P450"/>
    <property type="match status" value="1"/>
</dbReference>
<accession>A0A068V1B3</accession>
<evidence type="ECO:0008006" key="11">
    <source>
        <dbReference type="Google" id="ProtNLM"/>
    </source>
</evidence>
<dbReference type="OrthoDB" id="1055148at2759"/>
<feature type="binding site" description="axial binding residue" evidence="7">
    <location>
        <position position="434"/>
    </location>
    <ligand>
        <name>heme</name>
        <dbReference type="ChEBI" id="CHEBI:30413"/>
    </ligand>
    <ligandPart>
        <name>Fe</name>
        <dbReference type="ChEBI" id="CHEBI:18248"/>
    </ligandPart>
</feature>
<protein>
    <recommendedName>
        <fullName evidence="11">Cytochrome P450</fullName>
    </recommendedName>
</protein>
<dbReference type="Proteomes" id="UP000295252">
    <property type="component" value="Chromosome I"/>
</dbReference>
<dbReference type="GO" id="GO:0004497">
    <property type="term" value="F:monooxygenase activity"/>
    <property type="evidence" value="ECO:0007669"/>
    <property type="project" value="UniProtKB-KW"/>
</dbReference>
<dbReference type="STRING" id="49390.A0A068V1B3"/>
<proteinExistence type="inferred from homology"/>
<keyword evidence="10" id="KW-1185">Reference proteome</keyword>
<evidence type="ECO:0000256" key="2">
    <source>
        <dbReference type="ARBA" id="ARBA00022617"/>
    </source>
</evidence>
<dbReference type="FunFam" id="1.10.630.10:FF:000026">
    <property type="entry name" value="Cytochrome P450 82C4"/>
    <property type="match status" value="1"/>
</dbReference>
<evidence type="ECO:0000256" key="5">
    <source>
        <dbReference type="ARBA" id="ARBA00023004"/>
    </source>
</evidence>
<dbReference type="OMA" id="PWERMIM"/>
<evidence type="ECO:0000256" key="6">
    <source>
        <dbReference type="ARBA" id="ARBA00023033"/>
    </source>
</evidence>
<dbReference type="GO" id="GO:0016705">
    <property type="term" value="F:oxidoreductase activity, acting on paired donors, with incorporation or reduction of molecular oxygen"/>
    <property type="evidence" value="ECO:0007669"/>
    <property type="project" value="InterPro"/>
</dbReference>
<dbReference type="SUPFAM" id="SSF48264">
    <property type="entry name" value="Cytochrome P450"/>
    <property type="match status" value="1"/>
</dbReference>
<dbReference type="PhylomeDB" id="A0A068V1B3"/>
<dbReference type="Gene3D" id="1.10.630.10">
    <property type="entry name" value="Cytochrome P450"/>
    <property type="match status" value="1"/>
</dbReference>
<keyword evidence="6 8" id="KW-0503">Monooxygenase</keyword>
<keyword evidence="3 7" id="KW-0479">Metal-binding</keyword>
<evidence type="ECO:0000256" key="3">
    <source>
        <dbReference type="ARBA" id="ARBA00022723"/>
    </source>
</evidence>
<reference evidence="10" key="1">
    <citation type="journal article" date="2014" name="Science">
        <title>The coffee genome provides insight into the convergent evolution of caffeine biosynthesis.</title>
        <authorList>
            <person name="Denoeud F."/>
            <person name="Carretero-Paulet L."/>
            <person name="Dereeper A."/>
            <person name="Droc G."/>
            <person name="Guyot R."/>
            <person name="Pietrella M."/>
            <person name="Zheng C."/>
            <person name="Alberti A."/>
            <person name="Anthony F."/>
            <person name="Aprea G."/>
            <person name="Aury J.M."/>
            <person name="Bento P."/>
            <person name="Bernard M."/>
            <person name="Bocs S."/>
            <person name="Campa C."/>
            <person name="Cenci A."/>
            <person name="Combes M.C."/>
            <person name="Crouzillat D."/>
            <person name="Da Silva C."/>
            <person name="Daddiego L."/>
            <person name="De Bellis F."/>
            <person name="Dussert S."/>
            <person name="Garsmeur O."/>
            <person name="Gayraud T."/>
            <person name="Guignon V."/>
            <person name="Jahn K."/>
            <person name="Jamilloux V."/>
            <person name="Joet T."/>
            <person name="Labadie K."/>
            <person name="Lan T."/>
            <person name="Leclercq J."/>
            <person name="Lepelley M."/>
            <person name="Leroy T."/>
            <person name="Li L.T."/>
            <person name="Librado P."/>
            <person name="Lopez L."/>
            <person name="Munoz A."/>
            <person name="Noel B."/>
            <person name="Pallavicini A."/>
            <person name="Perrotta G."/>
            <person name="Poncet V."/>
            <person name="Pot D."/>
            <person name="Priyono X."/>
            <person name="Rigoreau M."/>
            <person name="Rouard M."/>
            <person name="Rozas J."/>
            <person name="Tranchant-Dubreuil C."/>
            <person name="VanBuren R."/>
            <person name="Zhang Q."/>
            <person name="Andrade A.C."/>
            <person name="Argout X."/>
            <person name="Bertrand B."/>
            <person name="de Kochko A."/>
            <person name="Graziosi G."/>
            <person name="Henry R.J."/>
            <person name="Jayarama X."/>
            <person name="Ming R."/>
            <person name="Nagai C."/>
            <person name="Rounsley S."/>
            <person name="Sankoff D."/>
            <person name="Giuliano G."/>
            <person name="Albert V.A."/>
            <person name="Wincker P."/>
            <person name="Lashermes P."/>
        </authorList>
    </citation>
    <scope>NUCLEOTIDE SEQUENCE [LARGE SCALE GENOMIC DNA]</scope>
    <source>
        <strain evidence="10">cv. DH200-94</strain>
    </source>
</reference>
<name>A0A068V1B3_COFCA</name>
<dbReference type="Pfam" id="PF00067">
    <property type="entry name" value="p450"/>
    <property type="match status" value="1"/>
</dbReference>
<organism evidence="9 10">
    <name type="scientific">Coffea canephora</name>
    <name type="common">Robusta coffee</name>
    <dbReference type="NCBI Taxonomy" id="49390"/>
    <lineage>
        <taxon>Eukaryota</taxon>
        <taxon>Viridiplantae</taxon>
        <taxon>Streptophyta</taxon>
        <taxon>Embryophyta</taxon>
        <taxon>Tracheophyta</taxon>
        <taxon>Spermatophyta</taxon>
        <taxon>Magnoliopsida</taxon>
        <taxon>eudicotyledons</taxon>
        <taxon>Gunneridae</taxon>
        <taxon>Pentapetalae</taxon>
        <taxon>asterids</taxon>
        <taxon>lamiids</taxon>
        <taxon>Gentianales</taxon>
        <taxon>Rubiaceae</taxon>
        <taxon>Ixoroideae</taxon>
        <taxon>Gardenieae complex</taxon>
        <taxon>Bertiereae - Coffeeae clade</taxon>
        <taxon>Coffeeae</taxon>
        <taxon>Coffea</taxon>
    </lineage>
</organism>
<dbReference type="PANTHER" id="PTHR47947">
    <property type="entry name" value="CYTOCHROME P450 82C3-RELATED"/>
    <property type="match status" value="1"/>
</dbReference>
<dbReference type="EMBL" id="HG739169">
    <property type="protein sequence ID" value="CDP14451.1"/>
    <property type="molecule type" value="Genomic_DNA"/>
</dbReference>
<evidence type="ECO:0000256" key="4">
    <source>
        <dbReference type="ARBA" id="ARBA00023002"/>
    </source>
</evidence>
<dbReference type="PRINTS" id="PR00463">
    <property type="entry name" value="EP450I"/>
</dbReference>
<keyword evidence="4 8" id="KW-0560">Oxidoreductase</keyword>
<dbReference type="GO" id="GO:0020037">
    <property type="term" value="F:heme binding"/>
    <property type="evidence" value="ECO:0007669"/>
    <property type="project" value="InterPro"/>
</dbReference>
<gene>
    <name evidence="9" type="ORF">GSCOC_T00040931001</name>
</gene>